<gene>
    <name evidence="17" type="ORF">BGW36DRAFT_305229</name>
</gene>
<dbReference type="InterPro" id="IPR016900">
    <property type="entry name" value="Alg10"/>
</dbReference>
<feature type="transmembrane region" description="Helical" evidence="16">
    <location>
        <begin position="417"/>
        <end position="440"/>
    </location>
</feature>
<evidence type="ECO:0000256" key="15">
    <source>
        <dbReference type="SAM" id="MobiDB-lite"/>
    </source>
</evidence>
<evidence type="ECO:0000256" key="10">
    <source>
        <dbReference type="ARBA" id="ARBA00022989"/>
    </source>
</evidence>
<name>A0AAD4PSH4_9EURO</name>
<evidence type="ECO:0000256" key="4">
    <source>
        <dbReference type="ARBA" id="ARBA00011967"/>
    </source>
</evidence>
<dbReference type="AlphaFoldDB" id="A0AAD4PSH4"/>
<evidence type="ECO:0000256" key="3">
    <source>
        <dbReference type="ARBA" id="ARBA00010600"/>
    </source>
</evidence>
<evidence type="ECO:0000256" key="13">
    <source>
        <dbReference type="ARBA" id="ARBA00044727"/>
    </source>
</evidence>
<feature type="compositionally biased region" description="Low complexity" evidence="15">
    <location>
        <begin position="489"/>
        <end position="498"/>
    </location>
</feature>
<comment type="similarity">
    <text evidence="3">Belongs to the ALG10 glucosyltransferase family.</text>
</comment>
<evidence type="ECO:0000256" key="14">
    <source>
        <dbReference type="ARBA" id="ARBA00048064"/>
    </source>
</evidence>
<protein>
    <recommendedName>
        <fullName evidence="5">Dol-P-Glc:Glc(2)Man(9)GlcNAc(2)-PP-Dol alpha-1,2-glucosyltransferase</fullName>
        <ecNumber evidence="4">2.4.1.256</ecNumber>
    </recommendedName>
    <alternativeName>
        <fullName evidence="12">Asparagine-linked glycosylation protein 10</fullName>
    </alternativeName>
</protein>
<keyword evidence="10 16" id="KW-1133">Transmembrane helix</keyword>
<evidence type="ECO:0000256" key="2">
    <source>
        <dbReference type="ARBA" id="ARBA00004922"/>
    </source>
</evidence>
<evidence type="ECO:0000256" key="5">
    <source>
        <dbReference type="ARBA" id="ARBA00018512"/>
    </source>
</evidence>
<feature type="compositionally biased region" description="Basic residues" evidence="15">
    <location>
        <begin position="478"/>
        <end position="488"/>
    </location>
</feature>
<keyword evidence="9" id="KW-0256">Endoplasmic reticulum</keyword>
<evidence type="ECO:0000256" key="16">
    <source>
        <dbReference type="SAM" id="Phobius"/>
    </source>
</evidence>
<evidence type="ECO:0000256" key="6">
    <source>
        <dbReference type="ARBA" id="ARBA00022676"/>
    </source>
</evidence>
<dbReference type="GO" id="GO:0106073">
    <property type="term" value="F:dolichyl pyrophosphate Glc2Man9GlcNAc2 alpha-1,2-glucosyltransferase activity"/>
    <property type="evidence" value="ECO:0007669"/>
    <property type="project" value="UniProtKB-EC"/>
</dbReference>
<dbReference type="PANTHER" id="PTHR12989:SF10">
    <property type="entry name" value="DOL-P-GLC:GLC(2)MAN(9)GLCNAC(2)-PP-DOL ALPHA-1,2-GLUCOSYLTRANSFERASE-RELATED"/>
    <property type="match status" value="1"/>
</dbReference>
<feature type="transmembrane region" description="Helical" evidence="16">
    <location>
        <begin position="607"/>
        <end position="625"/>
    </location>
</feature>
<keyword evidence="6" id="KW-0328">Glycosyltransferase</keyword>
<accession>A0AAD4PSH4</accession>
<dbReference type="GeneID" id="70242339"/>
<feature type="region of interest" description="Disordered" evidence="15">
    <location>
        <begin position="460"/>
        <end position="506"/>
    </location>
</feature>
<dbReference type="RefSeq" id="XP_046067433.1">
    <property type="nucleotide sequence ID" value="XM_046212052.1"/>
</dbReference>
<dbReference type="EMBL" id="JAJTJA010000012">
    <property type="protein sequence ID" value="KAH8691341.1"/>
    <property type="molecule type" value="Genomic_DNA"/>
</dbReference>
<evidence type="ECO:0000256" key="11">
    <source>
        <dbReference type="ARBA" id="ARBA00023136"/>
    </source>
</evidence>
<evidence type="ECO:0000256" key="1">
    <source>
        <dbReference type="ARBA" id="ARBA00004477"/>
    </source>
</evidence>
<feature type="transmembrane region" description="Helical" evidence="16">
    <location>
        <begin position="189"/>
        <end position="208"/>
    </location>
</feature>
<dbReference type="GO" id="GO:0005789">
    <property type="term" value="C:endoplasmic reticulum membrane"/>
    <property type="evidence" value="ECO:0007669"/>
    <property type="project" value="UniProtKB-SubCell"/>
</dbReference>
<keyword evidence="8 16" id="KW-0812">Transmembrane</keyword>
<evidence type="ECO:0000313" key="18">
    <source>
        <dbReference type="Proteomes" id="UP001201262"/>
    </source>
</evidence>
<dbReference type="Proteomes" id="UP001201262">
    <property type="component" value="Unassembled WGS sequence"/>
</dbReference>
<reference evidence="17" key="1">
    <citation type="submission" date="2021-12" db="EMBL/GenBank/DDBJ databases">
        <title>Convergent genome expansion in fungi linked to evolution of root-endophyte symbiosis.</title>
        <authorList>
            <consortium name="DOE Joint Genome Institute"/>
            <person name="Ke Y.-H."/>
            <person name="Bonito G."/>
            <person name="Liao H.-L."/>
            <person name="Looney B."/>
            <person name="Rojas-Flechas A."/>
            <person name="Nash J."/>
            <person name="Hameed K."/>
            <person name="Schadt C."/>
            <person name="Martin F."/>
            <person name="Crous P.W."/>
            <person name="Miettinen O."/>
            <person name="Magnuson J.K."/>
            <person name="Labbe J."/>
            <person name="Jacobson D."/>
            <person name="Doktycz M.J."/>
            <person name="Veneault-Fourrey C."/>
            <person name="Kuo A."/>
            <person name="Mondo S."/>
            <person name="Calhoun S."/>
            <person name="Riley R."/>
            <person name="Ohm R."/>
            <person name="LaButti K."/>
            <person name="Andreopoulos B."/>
            <person name="Pangilinan J."/>
            <person name="Nolan M."/>
            <person name="Tritt A."/>
            <person name="Clum A."/>
            <person name="Lipzen A."/>
            <person name="Daum C."/>
            <person name="Barry K."/>
            <person name="Grigoriev I.V."/>
            <person name="Vilgalys R."/>
        </authorList>
    </citation>
    <scope>NUCLEOTIDE SEQUENCE</scope>
    <source>
        <strain evidence="17">PMI_201</strain>
    </source>
</reference>
<evidence type="ECO:0000256" key="8">
    <source>
        <dbReference type="ARBA" id="ARBA00022692"/>
    </source>
</evidence>
<keyword evidence="18" id="KW-1185">Reference proteome</keyword>
<sequence>MNSPQPKTGLTLAGRYLVPFVLLSLLVWRNQVNHFVQEPYLDEVFHVGQAQAYWANNWSHWDPKITTPPGLYVWSYVLCAGILLLRGSPKDVGVNELRATNLAATALFLPWRLQTLLDLLRKEPNTRPSGAWINHTVLNICLFPPLFFFSGLYYTDVLALLVVVEAYIWDIKRSDVNGPNKTTVGALRAQISFQNLVFLVLGLVALIFRQTNIFWVSVFMGGLQVVRTIRQNTKPCAATKIPFELLSKGFQGELYDPLVEEASFIDYLKTGISLACATVSQLPLILASITSHLLVLAAFGGFILWNGSVVLGHKEFHSAGIHIPQMLYIWPYFIFFSWPLIIIGITNITVPRRYLPKFFDYRFSNTNRLPGILTALGVIPLMLLAIHFNTIVHPFTLADNRHYVFYVFRLLTRYHPAVKYAVAPVYFLCAWAVFTAIGFYSPPGPKGLSIAPTLLDSANTQTKQGFPSQQKKPETKKQQKKQSSKKKTSSNSNKTTTTGPQNTQVVTPEIMARIQAHVLQRQQQRDQQQIRVSFVLIWLVATGLSLITAPLVEPRYFIIPWVMWRLHLPRQPTPEVVRQQQKEGNHNALDLFKAQIATELPHIMETVWFLLVNAITGYVFLYKGFEWPQEPGKIQRFMW</sequence>
<comment type="caution">
    <text evidence="17">The sequence shown here is derived from an EMBL/GenBank/DDBJ whole genome shotgun (WGS) entry which is preliminary data.</text>
</comment>
<keyword evidence="11 16" id="KW-0472">Membrane</keyword>
<feature type="transmembrane region" description="Helical" evidence="16">
    <location>
        <begin position="530"/>
        <end position="552"/>
    </location>
</feature>
<comment type="subcellular location">
    <subcellularLocation>
        <location evidence="1">Endoplasmic reticulum membrane</location>
        <topology evidence="1">Multi-pass membrane protein</topology>
    </subcellularLocation>
</comment>
<feature type="transmembrane region" description="Helical" evidence="16">
    <location>
        <begin position="327"/>
        <end position="350"/>
    </location>
</feature>
<comment type="function">
    <text evidence="13">Dol-P-Glc:Glc(2)Man(9)GlcNAc(2)-PP-Dol alpha-1,2-glucosyltransferase that operates in the biosynthetic pathway of dolichol-linked oligosaccharides, the glycan precursors employed in protein asparagine (N)-glycosylation. The assembly of dolichol-linked oligosaccharides begins on the cytosolic side of the endoplasmic reticulum membrane and finishes in its lumen. The sequential addition of sugars to dolichol pyrophosphate produces dolichol-linked oligosaccharides containing fourteen sugars, including two GlcNAcs, nine mannoses and three glucoses. Once assembled, the oligosaccharide is transferred from the lipid to nascent proteins by oligosaccharyltransferases. In the lumen of the endoplasmic reticulum, adds the third and last glucose residue from dolichyl phosphate glucose (Dol-P-Glc) onto the lipid-linked oligosaccharide intermediate Glc(2)Man(9)GlcNAc(2)-PP-Dol to produce Glc(3)Man(9)GlcNAc(2)-PP-Dol.</text>
</comment>
<dbReference type="EC" id="2.4.1.256" evidence="4"/>
<evidence type="ECO:0000256" key="12">
    <source>
        <dbReference type="ARBA" id="ARBA00032069"/>
    </source>
</evidence>
<dbReference type="Pfam" id="PF04922">
    <property type="entry name" value="DIE2_ALG10"/>
    <property type="match status" value="1"/>
</dbReference>
<comment type="catalytic activity">
    <reaction evidence="14">
        <text>an alpha-D-Glc-(1-&gt;3)-alpha-D-Glc-(1-&gt;3)-alpha-D-Man-(1-&gt;2)-alpha-D-Man-(1-&gt;2)-alpha-D-Man-(1-&gt;3)-[alpha-D-Man-(1-&gt;2)-alpha-D-Man-(1-&gt;3)-[alpha-D-Man-(1-&gt;2)-alpha-D-Man-(1-&gt;6)]-alpha-D-Man-(1-&gt;6)]-beta-D-Man-(1-&gt;4)-beta-D-GlcNAc-(1-&gt;4)-alpha-D-GlcNAc-diphospho-di-trans,poly-cis-dolichol + a di-trans,poly-cis-dolichyl beta-D-glucosyl phosphate = a alpha-D-Glc-(1-&gt;2)-alpha-D-Glc-(1-&gt;3)-alpha-D-Glc-(1-&gt;3)-alpha-D-Man-(1-&gt;2)-alpha-D-Man-(1-&gt;2)-alpha-D-Man-(1-&gt;3)-[alpha-D-Man-(1-&gt;2)-alpha-D-Man-(1-&gt;3)-[alpha-D-Man-(1-&gt;2)-alpha-D-Man-(1-&gt;6)]-alpha-D-Man-(1-&gt;6)]-beta-D-Man-(1-&gt;4)-beta-D-GlcNAc-(1-&gt;4)-alpha-D-GlcNAc-diphospho-di-trans,poly-cis-dolichol + a di-trans,poly-cis-dolichyl phosphate + H(+)</text>
        <dbReference type="Rhea" id="RHEA:29543"/>
        <dbReference type="Rhea" id="RHEA-COMP:19498"/>
        <dbReference type="Rhea" id="RHEA-COMP:19502"/>
        <dbReference type="Rhea" id="RHEA-COMP:19512"/>
        <dbReference type="Rhea" id="RHEA-COMP:19522"/>
        <dbReference type="ChEBI" id="CHEBI:15378"/>
        <dbReference type="ChEBI" id="CHEBI:57525"/>
        <dbReference type="ChEBI" id="CHEBI:57683"/>
        <dbReference type="ChEBI" id="CHEBI:132522"/>
        <dbReference type="ChEBI" id="CHEBI:132523"/>
        <dbReference type="EC" id="2.4.1.256"/>
    </reaction>
    <physiologicalReaction direction="left-to-right" evidence="14">
        <dbReference type="Rhea" id="RHEA:29544"/>
    </physiologicalReaction>
</comment>
<evidence type="ECO:0000256" key="9">
    <source>
        <dbReference type="ARBA" id="ARBA00022824"/>
    </source>
</evidence>
<evidence type="ECO:0000313" key="17">
    <source>
        <dbReference type="EMBL" id="KAH8691341.1"/>
    </source>
</evidence>
<proteinExistence type="inferred from homology"/>
<feature type="transmembrane region" description="Helical" evidence="16">
    <location>
        <begin position="284"/>
        <end position="307"/>
    </location>
</feature>
<organism evidence="17 18">
    <name type="scientific">Talaromyces proteolyticus</name>
    <dbReference type="NCBI Taxonomy" id="1131652"/>
    <lineage>
        <taxon>Eukaryota</taxon>
        <taxon>Fungi</taxon>
        <taxon>Dikarya</taxon>
        <taxon>Ascomycota</taxon>
        <taxon>Pezizomycotina</taxon>
        <taxon>Eurotiomycetes</taxon>
        <taxon>Eurotiomycetidae</taxon>
        <taxon>Eurotiales</taxon>
        <taxon>Trichocomaceae</taxon>
        <taxon>Talaromyces</taxon>
        <taxon>Talaromyces sect. Bacilispori</taxon>
    </lineage>
</organism>
<evidence type="ECO:0000256" key="7">
    <source>
        <dbReference type="ARBA" id="ARBA00022679"/>
    </source>
</evidence>
<keyword evidence="7" id="KW-0808">Transferase</keyword>
<dbReference type="GO" id="GO:0006488">
    <property type="term" value="P:dolichol-linked oligosaccharide biosynthetic process"/>
    <property type="evidence" value="ECO:0007669"/>
    <property type="project" value="InterPro"/>
</dbReference>
<comment type="pathway">
    <text evidence="2">Protein modification; protein glycosylation.</text>
</comment>
<feature type="transmembrane region" description="Helical" evidence="16">
    <location>
        <begin position="371"/>
        <end position="397"/>
    </location>
</feature>
<dbReference type="PANTHER" id="PTHR12989">
    <property type="entry name" value="ALPHA-1,2-GLUCOSYLTRANSFERASE ALG10"/>
    <property type="match status" value="1"/>
</dbReference>
<feature type="transmembrane region" description="Helical" evidence="16">
    <location>
        <begin position="12"/>
        <end position="28"/>
    </location>
</feature>